<dbReference type="PANTHER" id="PTHR36454:SF1">
    <property type="entry name" value="DUF1015 DOMAIN-CONTAINING PROTEIN"/>
    <property type="match status" value="1"/>
</dbReference>
<dbReference type="Pfam" id="PF06245">
    <property type="entry name" value="DUF1015"/>
    <property type="match status" value="1"/>
</dbReference>
<dbReference type="EMBL" id="UINC01001792">
    <property type="protein sequence ID" value="SUZ88864.1"/>
    <property type="molecule type" value="Genomic_DNA"/>
</dbReference>
<dbReference type="InterPro" id="IPR008323">
    <property type="entry name" value="UCP033563"/>
</dbReference>
<proteinExistence type="predicted"/>
<gene>
    <name evidence="1" type="ORF">METZ01_LOCUS41718</name>
</gene>
<organism evidence="1">
    <name type="scientific">marine metagenome</name>
    <dbReference type="NCBI Taxonomy" id="408172"/>
    <lineage>
        <taxon>unclassified sequences</taxon>
        <taxon>metagenomes</taxon>
        <taxon>ecological metagenomes</taxon>
    </lineage>
</organism>
<evidence type="ECO:0000313" key="1">
    <source>
        <dbReference type="EMBL" id="SUZ88864.1"/>
    </source>
</evidence>
<dbReference type="PIRSF" id="PIRSF033563">
    <property type="entry name" value="UCP033563"/>
    <property type="match status" value="1"/>
</dbReference>
<name>A0A381RCB9_9ZZZZ</name>
<protein>
    <recommendedName>
        <fullName evidence="2">DUF1015 domain-containing protein</fullName>
    </recommendedName>
</protein>
<sequence length="413" mass="46787">MAIVKPFRGLRPKPEFCKEIASPPYDVLSTEEARKIVKQNPKSFLRINKAELEFSDDMNPYSEAVYQKGKANLQQLIDNGLMIRDENPCFYVYRLTMDNRSQTGLVSLVSVDDYDNGLIKKHEHTRPEKVNDRADHIDFLDAQVGPVFTAYRFQEPIQRIFNTVTENSPSVDFVADDTVHHEFWVIGDPDLQKGIISEFAPFPLYIADGHHRSQSASEVCRRKKEQNPHHTGEEDYNYFLNVIFSDSELSILPYNRVIRDMNGLTISEILEKTAHNFEISSMDGAVNPEELHTFGMYAEGNWFLLKAREGSFDPNDPTGSIDAAILGDNFIAPILGITDPKTNKRINFVGGIRGTKELIRLVNSGEYKLAFSLFPTSIKQLLDVADAGGVMPLKSTWFEPKLRSGMIVNMLTD</sequence>
<evidence type="ECO:0008006" key="2">
    <source>
        <dbReference type="Google" id="ProtNLM"/>
    </source>
</evidence>
<reference evidence="1" key="1">
    <citation type="submission" date="2018-05" db="EMBL/GenBank/DDBJ databases">
        <authorList>
            <person name="Lanie J.A."/>
            <person name="Ng W.-L."/>
            <person name="Kazmierczak K.M."/>
            <person name="Andrzejewski T.M."/>
            <person name="Davidsen T.M."/>
            <person name="Wayne K.J."/>
            <person name="Tettelin H."/>
            <person name="Glass J.I."/>
            <person name="Rusch D."/>
            <person name="Podicherti R."/>
            <person name="Tsui H.-C.T."/>
            <person name="Winkler M.E."/>
        </authorList>
    </citation>
    <scope>NUCLEOTIDE SEQUENCE</scope>
</reference>
<dbReference type="AlphaFoldDB" id="A0A381RCB9"/>
<accession>A0A381RCB9</accession>
<dbReference type="PANTHER" id="PTHR36454">
    <property type="entry name" value="LMO2823 PROTEIN"/>
    <property type="match status" value="1"/>
</dbReference>